<reference evidence="5" key="1">
    <citation type="submission" date="2017-04" db="EMBL/GenBank/DDBJ databases">
        <authorList>
            <person name="Varghese N."/>
            <person name="Submissions S."/>
        </authorList>
    </citation>
    <scope>NUCLEOTIDE SEQUENCE [LARGE SCALE GENOMIC DNA]</scope>
    <source>
        <strain evidence="5">Ballard 720</strain>
    </source>
</reference>
<dbReference type="SUPFAM" id="SSF47336">
    <property type="entry name" value="ACP-like"/>
    <property type="match status" value="1"/>
</dbReference>
<dbReference type="AlphaFoldDB" id="A0A1X7GHX7"/>
<dbReference type="InterPro" id="IPR036736">
    <property type="entry name" value="ACP-like_sf"/>
</dbReference>
<evidence type="ECO:0000256" key="2">
    <source>
        <dbReference type="ARBA" id="ARBA00022553"/>
    </source>
</evidence>
<evidence type="ECO:0000313" key="4">
    <source>
        <dbReference type="EMBL" id="SMF70042.1"/>
    </source>
</evidence>
<dbReference type="Proteomes" id="UP000192911">
    <property type="component" value="Unassembled WGS sequence"/>
</dbReference>
<dbReference type="Pfam" id="PF00550">
    <property type="entry name" value="PP-binding"/>
    <property type="match status" value="1"/>
</dbReference>
<dbReference type="PROSITE" id="PS50075">
    <property type="entry name" value="CARRIER"/>
    <property type="match status" value="1"/>
</dbReference>
<evidence type="ECO:0000313" key="5">
    <source>
        <dbReference type="Proteomes" id="UP000192911"/>
    </source>
</evidence>
<dbReference type="InterPro" id="IPR009081">
    <property type="entry name" value="PP-bd_ACP"/>
</dbReference>
<keyword evidence="2" id="KW-0597">Phosphoprotein</keyword>
<keyword evidence="1" id="KW-0596">Phosphopantetheine</keyword>
<sequence>MDTLTANHDIALDDTRLASMHTIWQQLLGQDDFSDDQEFFELGGDSVLLIGMLELVRQTFDKEIAVEDLAEGITVRRLVNLLG</sequence>
<organism evidence="4 5">
    <name type="scientific">Trinickia caryophylli</name>
    <name type="common">Paraburkholderia caryophylli</name>
    <dbReference type="NCBI Taxonomy" id="28094"/>
    <lineage>
        <taxon>Bacteria</taxon>
        <taxon>Pseudomonadati</taxon>
        <taxon>Pseudomonadota</taxon>
        <taxon>Betaproteobacteria</taxon>
        <taxon>Burkholderiales</taxon>
        <taxon>Burkholderiaceae</taxon>
        <taxon>Trinickia</taxon>
    </lineage>
</organism>
<proteinExistence type="predicted"/>
<dbReference type="STRING" id="28094.SAMN06295900_11620"/>
<name>A0A1X7GHX7_TRICW</name>
<dbReference type="PROSITE" id="PS00012">
    <property type="entry name" value="PHOSPHOPANTETHEINE"/>
    <property type="match status" value="1"/>
</dbReference>
<gene>
    <name evidence="4" type="ORF">SAMN06295900_11620</name>
</gene>
<keyword evidence="5" id="KW-1185">Reference proteome</keyword>
<accession>A0A1X7GHX7</accession>
<dbReference type="Gene3D" id="1.10.1200.10">
    <property type="entry name" value="ACP-like"/>
    <property type="match status" value="1"/>
</dbReference>
<protein>
    <submittedName>
        <fullName evidence="4">Phosphopantetheine attachment site</fullName>
    </submittedName>
</protein>
<dbReference type="GeneID" id="95552006"/>
<evidence type="ECO:0000259" key="3">
    <source>
        <dbReference type="PROSITE" id="PS50075"/>
    </source>
</evidence>
<evidence type="ECO:0000256" key="1">
    <source>
        <dbReference type="ARBA" id="ARBA00022450"/>
    </source>
</evidence>
<dbReference type="InterPro" id="IPR006162">
    <property type="entry name" value="Ppantetheine_attach_site"/>
</dbReference>
<dbReference type="EMBL" id="FXAH01000016">
    <property type="protein sequence ID" value="SMF70042.1"/>
    <property type="molecule type" value="Genomic_DNA"/>
</dbReference>
<dbReference type="RefSeq" id="WP_085229778.1">
    <property type="nucleotide sequence ID" value="NZ_BSQD01000014.1"/>
</dbReference>
<feature type="domain" description="Carrier" evidence="3">
    <location>
        <begin position="11"/>
        <end position="83"/>
    </location>
</feature>